<gene>
    <name evidence="1" type="ORF">A6A04_11310</name>
</gene>
<sequence>MARKRDDAVQHLPLPDEKQVEAYLRLHPDFLVRHPDLLLALSPPSRWDGEDGVLDMQVFMIERLRDEIERVRGAAEHLIHTSRSNMSIQTRTHKAVLAILSADSMAELVEAVRDDLPALLDVDVATLCFETPEAPLPKLAAPGVLTLPTGMVAAMMGGADRDCALTEEMPGDPVLFGDGAGLVLSSAVVRLSPGGPCPEGVMALGSRHGRTFHAGQATELVTFLARVVEICVLRFVG</sequence>
<dbReference type="PANTHER" id="PTHR38765:SF1">
    <property type="entry name" value="DUF484 DOMAIN-CONTAINING PROTEIN"/>
    <property type="match status" value="1"/>
</dbReference>
<keyword evidence="2" id="KW-1185">Reference proteome</keyword>
<dbReference type="Proteomes" id="UP000078428">
    <property type="component" value="Unassembled WGS sequence"/>
</dbReference>
<evidence type="ECO:0008006" key="3">
    <source>
        <dbReference type="Google" id="ProtNLM"/>
    </source>
</evidence>
<dbReference type="STRING" id="1285242.A6A04_11310"/>
<protein>
    <recommendedName>
        <fullName evidence="3">DUF484 domain-containing protein</fullName>
    </recommendedName>
</protein>
<dbReference type="PANTHER" id="PTHR38765">
    <property type="entry name" value="DUF484 DOMAIN-CONTAINING PROTEIN"/>
    <property type="match status" value="1"/>
</dbReference>
<dbReference type="InterPro" id="IPR029016">
    <property type="entry name" value="GAF-like_dom_sf"/>
</dbReference>
<evidence type="ECO:0000313" key="1">
    <source>
        <dbReference type="EMBL" id="OAN55309.1"/>
    </source>
</evidence>
<dbReference type="EMBL" id="LWQT01000020">
    <property type="protein sequence ID" value="OAN55309.1"/>
    <property type="molecule type" value="Genomic_DNA"/>
</dbReference>
<accession>A0A178MXE7</accession>
<comment type="caution">
    <text evidence="1">The sequence shown here is derived from an EMBL/GenBank/DDBJ whole genome shotgun (WGS) entry which is preliminary data.</text>
</comment>
<dbReference type="InterPro" id="IPR007435">
    <property type="entry name" value="DUF484"/>
</dbReference>
<name>A0A178MXE7_9PROT</name>
<proteinExistence type="predicted"/>
<organism evidence="1 2">
    <name type="scientific">Paramagnetospirillum marisnigri</name>
    <dbReference type="NCBI Taxonomy" id="1285242"/>
    <lineage>
        <taxon>Bacteria</taxon>
        <taxon>Pseudomonadati</taxon>
        <taxon>Pseudomonadota</taxon>
        <taxon>Alphaproteobacteria</taxon>
        <taxon>Rhodospirillales</taxon>
        <taxon>Magnetospirillaceae</taxon>
        <taxon>Paramagnetospirillum</taxon>
    </lineage>
</organism>
<dbReference type="OrthoDB" id="7200179at2"/>
<reference evidence="1 2" key="1">
    <citation type="submission" date="2016-04" db="EMBL/GenBank/DDBJ databases">
        <title>Draft genome sequence of freshwater magnetotactic bacteria Magnetospirillum marisnigri SP-1 and Magnetospirillum moscoviense BB-1.</title>
        <authorList>
            <person name="Koziaeva V."/>
            <person name="Dziuba M.V."/>
            <person name="Ivanov T.M."/>
            <person name="Kuznetsov B."/>
            <person name="Grouzdev D.S."/>
        </authorList>
    </citation>
    <scope>NUCLEOTIDE SEQUENCE [LARGE SCALE GENOMIC DNA]</scope>
    <source>
        <strain evidence="1 2">SP-1</strain>
    </source>
</reference>
<dbReference type="Gene3D" id="3.30.450.40">
    <property type="match status" value="1"/>
</dbReference>
<dbReference type="AlphaFoldDB" id="A0A178MXE7"/>
<dbReference type="Pfam" id="PF04340">
    <property type="entry name" value="DUF484"/>
    <property type="match status" value="1"/>
</dbReference>
<evidence type="ECO:0000313" key="2">
    <source>
        <dbReference type="Proteomes" id="UP000078428"/>
    </source>
</evidence>
<dbReference type="RefSeq" id="WP_068489423.1">
    <property type="nucleotide sequence ID" value="NZ_LWQT01000020.1"/>
</dbReference>